<protein>
    <submittedName>
        <fullName evidence="10">Cation transporter</fullName>
    </submittedName>
</protein>
<dbReference type="NCBIfam" id="TIGR01297">
    <property type="entry name" value="CDF"/>
    <property type="match status" value="1"/>
</dbReference>
<evidence type="ECO:0000256" key="2">
    <source>
        <dbReference type="ARBA" id="ARBA00008114"/>
    </source>
</evidence>
<evidence type="ECO:0000313" key="11">
    <source>
        <dbReference type="Proteomes" id="UP000446866"/>
    </source>
</evidence>
<dbReference type="PANTHER" id="PTHR43840">
    <property type="entry name" value="MITOCHONDRIAL METAL TRANSPORTER 1-RELATED"/>
    <property type="match status" value="1"/>
</dbReference>
<dbReference type="InterPro" id="IPR027469">
    <property type="entry name" value="Cation_efflux_TMD_sf"/>
</dbReference>
<evidence type="ECO:0000256" key="4">
    <source>
        <dbReference type="ARBA" id="ARBA00022692"/>
    </source>
</evidence>
<keyword evidence="3" id="KW-0813">Transport</keyword>
<evidence type="ECO:0000256" key="6">
    <source>
        <dbReference type="ARBA" id="ARBA00023136"/>
    </source>
</evidence>
<dbReference type="RefSeq" id="WP_160202882.1">
    <property type="nucleotide sequence ID" value="NZ_QXWK01000029.1"/>
</dbReference>
<dbReference type="Gene3D" id="1.20.1510.10">
    <property type="entry name" value="Cation efflux protein transmembrane domain"/>
    <property type="match status" value="1"/>
</dbReference>
<gene>
    <name evidence="10" type="ORF">D0435_13135</name>
</gene>
<proteinExistence type="inferred from homology"/>
<dbReference type="FunFam" id="1.20.1510.10:FF:000006">
    <property type="entry name" value="Divalent cation efflux transporter"/>
    <property type="match status" value="1"/>
</dbReference>
<evidence type="ECO:0000256" key="5">
    <source>
        <dbReference type="ARBA" id="ARBA00022989"/>
    </source>
</evidence>
<dbReference type="InterPro" id="IPR027470">
    <property type="entry name" value="Cation_efflux_CTD"/>
</dbReference>
<dbReference type="AlphaFoldDB" id="A0A845QPF5"/>
<evidence type="ECO:0000256" key="1">
    <source>
        <dbReference type="ARBA" id="ARBA00004141"/>
    </source>
</evidence>
<feature type="domain" description="Cation efflux protein cytoplasmic" evidence="9">
    <location>
        <begin position="218"/>
        <end position="294"/>
    </location>
</feature>
<dbReference type="InterPro" id="IPR002524">
    <property type="entry name" value="Cation_efflux"/>
</dbReference>
<dbReference type="EMBL" id="QXWK01000029">
    <property type="protein sequence ID" value="NBH62593.1"/>
    <property type="molecule type" value="Genomic_DNA"/>
</dbReference>
<feature type="transmembrane region" description="Helical" evidence="7">
    <location>
        <begin position="84"/>
        <end position="105"/>
    </location>
</feature>
<dbReference type="InterPro" id="IPR050291">
    <property type="entry name" value="CDF_Transporter"/>
</dbReference>
<keyword evidence="4 7" id="KW-0812">Transmembrane</keyword>
<evidence type="ECO:0000259" key="9">
    <source>
        <dbReference type="Pfam" id="PF16916"/>
    </source>
</evidence>
<feature type="transmembrane region" description="Helical" evidence="7">
    <location>
        <begin position="20"/>
        <end position="40"/>
    </location>
</feature>
<keyword evidence="5 7" id="KW-1133">Transmembrane helix</keyword>
<keyword evidence="6 7" id="KW-0472">Membrane</keyword>
<dbReference type="InterPro" id="IPR036837">
    <property type="entry name" value="Cation_efflux_CTD_sf"/>
</dbReference>
<comment type="similarity">
    <text evidence="2">Belongs to the cation diffusion facilitator (CDF) transporter (TC 2.A.4) family.</text>
</comment>
<reference evidence="10 11" key="1">
    <citation type="submission" date="2018-08" db="EMBL/GenBank/DDBJ databases">
        <title>Murine metabolic-syndrome-specific gut microbial biobank.</title>
        <authorList>
            <person name="Liu C."/>
        </authorList>
    </citation>
    <scope>NUCLEOTIDE SEQUENCE [LARGE SCALE GENOMIC DNA]</scope>
    <source>
        <strain evidence="10 11">28</strain>
    </source>
</reference>
<dbReference type="Pfam" id="PF01545">
    <property type="entry name" value="Cation_efflux"/>
    <property type="match status" value="1"/>
</dbReference>
<dbReference type="PANTHER" id="PTHR43840:SF15">
    <property type="entry name" value="MITOCHONDRIAL METAL TRANSPORTER 1-RELATED"/>
    <property type="match status" value="1"/>
</dbReference>
<dbReference type="Proteomes" id="UP000446866">
    <property type="component" value="Unassembled WGS sequence"/>
</dbReference>
<dbReference type="Gene3D" id="3.30.70.1350">
    <property type="entry name" value="Cation efflux protein, cytoplasmic domain"/>
    <property type="match status" value="1"/>
</dbReference>
<evidence type="ECO:0000313" key="10">
    <source>
        <dbReference type="EMBL" id="NBH62593.1"/>
    </source>
</evidence>
<dbReference type="GO" id="GO:0016020">
    <property type="term" value="C:membrane"/>
    <property type="evidence" value="ECO:0007669"/>
    <property type="project" value="UniProtKB-SubCell"/>
</dbReference>
<feature type="domain" description="Cation efflux protein transmembrane" evidence="8">
    <location>
        <begin position="18"/>
        <end position="211"/>
    </location>
</feature>
<organism evidence="10 11">
    <name type="scientific">Anaerotruncus colihominis</name>
    <dbReference type="NCBI Taxonomy" id="169435"/>
    <lineage>
        <taxon>Bacteria</taxon>
        <taxon>Bacillati</taxon>
        <taxon>Bacillota</taxon>
        <taxon>Clostridia</taxon>
        <taxon>Eubacteriales</taxon>
        <taxon>Oscillospiraceae</taxon>
        <taxon>Anaerotruncus</taxon>
    </lineage>
</organism>
<keyword evidence="11" id="KW-1185">Reference proteome</keyword>
<accession>A0A845QPF5</accession>
<dbReference type="SUPFAM" id="SSF161111">
    <property type="entry name" value="Cation efflux protein transmembrane domain-like"/>
    <property type="match status" value="1"/>
</dbReference>
<evidence type="ECO:0000256" key="7">
    <source>
        <dbReference type="SAM" id="Phobius"/>
    </source>
</evidence>
<dbReference type="Pfam" id="PF16916">
    <property type="entry name" value="ZT_dimer"/>
    <property type="match status" value="1"/>
</dbReference>
<evidence type="ECO:0000256" key="3">
    <source>
        <dbReference type="ARBA" id="ARBA00022448"/>
    </source>
</evidence>
<comment type="subcellular location">
    <subcellularLocation>
        <location evidence="1">Membrane</location>
        <topology evidence="1">Multi-pass membrane protein</topology>
    </subcellularLocation>
</comment>
<feature type="transmembrane region" description="Helical" evidence="7">
    <location>
        <begin position="188"/>
        <end position="206"/>
    </location>
</feature>
<comment type="caution">
    <text evidence="10">The sequence shown here is derived from an EMBL/GenBank/DDBJ whole genome shotgun (WGS) entry which is preliminary data.</text>
</comment>
<dbReference type="InterPro" id="IPR058533">
    <property type="entry name" value="Cation_efflux_TM"/>
</dbReference>
<dbReference type="GO" id="GO:0008324">
    <property type="term" value="F:monoatomic cation transmembrane transporter activity"/>
    <property type="evidence" value="ECO:0007669"/>
    <property type="project" value="InterPro"/>
</dbReference>
<evidence type="ECO:0000259" key="8">
    <source>
        <dbReference type="Pfam" id="PF01545"/>
    </source>
</evidence>
<feature type="transmembrane region" description="Helical" evidence="7">
    <location>
        <begin position="117"/>
        <end position="144"/>
    </location>
</feature>
<dbReference type="SUPFAM" id="SSF160240">
    <property type="entry name" value="Cation efflux protein cytoplasmic domain-like"/>
    <property type="match status" value="1"/>
</dbReference>
<name>A0A845QPF5_9FIRM</name>
<sequence>MEYKKDDAKQVIIRVSNVSLVWNILLASVKLVAGVIANSHAMISDAIHSGSDVLGTGLVILGAHLSGKKADKEHPYGHERMECVIALLLANILVLAGIAIGYAGIKTVLSIRAEATVAAPGTLALAAAVVSILVKEGMYWYTIIAARKINSVSLKAEAWHHRSDAFSSVGSLIGIAGARMGFAVLDPIASIVICIFIIKIAVDIFLETVDKMVDKSCDDSIIQNMEQEIKNVQGVIDIDDIKTRQFGAKMYVDVEIQVDGELSLKNAHTIAEDVHATIERSDENIKHCMVHVNPSLN</sequence>